<dbReference type="Proteomes" id="UP000000311">
    <property type="component" value="Unassembled WGS sequence"/>
</dbReference>
<feature type="chain" id="PRO_5012384168" evidence="3">
    <location>
        <begin position="16"/>
        <end position="223"/>
    </location>
</feature>
<reference evidence="5 6" key="1">
    <citation type="journal article" date="2010" name="Science">
        <title>Genomic comparison of the ants Camponotus floridanus and Harpegnathos saltator.</title>
        <authorList>
            <person name="Bonasio R."/>
            <person name="Zhang G."/>
            <person name="Ye C."/>
            <person name="Mutti N.S."/>
            <person name="Fang X."/>
            <person name="Qin N."/>
            <person name="Donahue G."/>
            <person name="Yang P."/>
            <person name="Li Q."/>
            <person name="Li C."/>
            <person name="Zhang P."/>
            <person name="Huang Z."/>
            <person name="Berger S.L."/>
            <person name="Reinberg D."/>
            <person name="Wang J."/>
            <person name="Liebig J."/>
        </authorList>
    </citation>
    <scope>NUCLEOTIDE SEQUENCE [LARGE SCALE GENOMIC DNA]</scope>
    <source>
        <strain evidence="6">C129</strain>
    </source>
</reference>
<dbReference type="PANTHER" id="PTHR47966:SF51">
    <property type="entry name" value="BETA-SITE APP-CLEAVING ENZYME, ISOFORM A-RELATED"/>
    <property type="match status" value="1"/>
</dbReference>
<proteinExistence type="inferred from homology"/>
<dbReference type="InParanoid" id="E1ZXX3"/>
<evidence type="ECO:0000313" key="5">
    <source>
        <dbReference type="EMBL" id="EFN73955.1"/>
    </source>
</evidence>
<dbReference type="InterPro" id="IPR001461">
    <property type="entry name" value="Aspartic_peptidase_A1"/>
</dbReference>
<sequence>MCYFVILSILLQIAGFNVQKQTFAEVTNVSNVQAFNNAKYDGILGLGYSKLAVNRVTSVLENMVKQILMPPIFSFYLNRIEIRNRHSHTTMCYNCQAIVDINIQLIVASERYITLINESIGTTKNVDGQETINCNRISELPTISFILAGEKTGKFSFGGKKFNLNGEDYIIRVRTDNVTCVSRFYGANMYERGYDLILGSAFIGRYYTEFDMEKDRVGFALAK</sequence>
<keyword evidence="3" id="KW-0732">Signal</keyword>
<keyword evidence="5" id="KW-0378">Hydrolase</keyword>
<feature type="signal peptide" evidence="3">
    <location>
        <begin position="1"/>
        <end position="15"/>
    </location>
</feature>
<feature type="domain" description="Peptidase A1" evidence="4">
    <location>
        <begin position="1"/>
        <end position="220"/>
    </location>
</feature>
<gene>
    <name evidence="5" type="ORF">EAG_05199</name>
</gene>
<comment type="similarity">
    <text evidence="1">Belongs to the peptidase A1 family.</text>
</comment>
<organism evidence="6">
    <name type="scientific">Camponotus floridanus</name>
    <name type="common">Florida carpenter ant</name>
    <dbReference type="NCBI Taxonomy" id="104421"/>
    <lineage>
        <taxon>Eukaryota</taxon>
        <taxon>Metazoa</taxon>
        <taxon>Ecdysozoa</taxon>
        <taxon>Arthropoda</taxon>
        <taxon>Hexapoda</taxon>
        <taxon>Insecta</taxon>
        <taxon>Pterygota</taxon>
        <taxon>Neoptera</taxon>
        <taxon>Endopterygota</taxon>
        <taxon>Hymenoptera</taxon>
        <taxon>Apocrita</taxon>
        <taxon>Aculeata</taxon>
        <taxon>Formicoidea</taxon>
        <taxon>Formicidae</taxon>
        <taxon>Formicinae</taxon>
        <taxon>Camponotus</taxon>
    </lineage>
</organism>
<feature type="disulfide bond" evidence="2">
    <location>
        <begin position="134"/>
        <end position="180"/>
    </location>
</feature>
<evidence type="ECO:0000256" key="2">
    <source>
        <dbReference type="PIRSR" id="PIRSR601461-2"/>
    </source>
</evidence>
<accession>E1ZXX3</accession>
<evidence type="ECO:0000259" key="4">
    <source>
        <dbReference type="PROSITE" id="PS51767"/>
    </source>
</evidence>
<name>E1ZXX3_CAMFO</name>
<dbReference type="PANTHER" id="PTHR47966">
    <property type="entry name" value="BETA-SITE APP-CLEAVING ENZYME, ISOFORM A-RELATED"/>
    <property type="match status" value="1"/>
</dbReference>
<protein>
    <submittedName>
        <fullName evidence="5">Lysosomal aspartic protease</fullName>
    </submittedName>
</protein>
<dbReference type="STRING" id="104421.E1ZXX3"/>
<keyword evidence="2" id="KW-1015">Disulfide bond</keyword>
<dbReference type="GO" id="GO:0004190">
    <property type="term" value="F:aspartic-type endopeptidase activity"/>
    <property type="evidence" value="ECO:0007669"/>
    <property type="project" value="InterPro"/>
</dbReference>
<keyword evidence="5" id="KW-0645">Protease</keyword>
<evidence type="ECO:0000256" key="3">
    <source>
        <dbReference type="SAM" id="SignalP"/>
    </source>
</evidence>
<dbReference type="InterPro" id="IPR033121">
    <property type="entry name" value="PEPTIDASE_A1"/>
</dbReference>
<evidence type="ECO:0000256" key="1">
    <source>
        <dbReference type="ARBA" id="ARBA00007447"/>
    </source>
</evidence>
<dbReference type="GO" id="GO:0006508">
    <property type="term" value="P:proteolysis"/>
    <property type="evidence" value="ECO:0007669"/>
    <property type="project" value="UniProtKB-KW"/>
</dbReference>
<dbReference type="InterPro" id="IPR021109">
    <property type="entry name" value="Peptidase_aspartic_dom_sf"/>
</dbReference>
<dbReference type="OrthoDB" id="7543269at2759"/>
<dbReference type="SUPFAM" id="SSF50630">
    <property type="entry name" value="Acid proteases"/>
    <property type="match status" value="1"/>
</dbReference>
<dbReference type="PROSITE" id="PS51767">
    <property type="entry name" value="PEPTIDASE_A1"/>
    <property type="match status" value="1"/>
</dbReference>
<keyword evidence="6" id="KW-1185">Reference proteome</keyword>
<dbReference type="Pfam" id="PF00026">
    <property type="entry name" value="Asp"/>
    <property type="match status" value="2"/>
</dbReference>
<dbReference type="Gene3D" id="2.40.70.10">
    <property type="entry name" value="Acid Proteases"/>
    <property type="match status" value="2"/>
</dbReference>
<dbReference type="EMBL" id="GL435155">
    <property type="protein sequence ID" value="EFN73955.1"/>
    <property type="molecule type" value="Genomic_DNA"/>
</dbReference>
<evidence type="ECO:0000313" key="6">
    <source>
        <dbReference type="Proteomes" id="UP000000311"/>
    </source>
</evidence>
<dbReference type="AlphaFoldDB" id="E1ZXX3"/>